<evidence type="ECO:0000256" key="8">
    <source>
        <dbReference type="ARBA" id="ARBA00022840"/>
    </source>
</evidence>
<evidence type="ECO:0000313" key="15">
    <source>
        <dbReference type="Proteomes" id="UP000051783"/>
    </source>
</evidence>
<dbReference type="GO" id="GO:0005524">
    <property type="term" value="F:ATP binding"/>
    <property type="evidence" value="ECO:0007669"/>
    <property type="project" value="UniProtKB-KW"/>
</dbReference>
<dbReference type="SUPFAM" id="SSF53067">
    <property type="entry name" value="Actin-like ATPase domain"/>
    <property type="match status" value="1"/>
</dbReference>
<comment type="cofactor">
    <cofactor evidence="1">
        <name>Mg(2+)</name>
        <dbReference type="ChEBI" id="CHEBI:18420"/>
    </cofactor>
</comment>
<dbReference type="Pfam" id="PF00480">
    <property type="entry name" value="ROK"/>
    <property type="match status" value="1"/>
</dbReference>
<evidence type="ECO:0000256" key="5">
    <source>
        <dbReference type="ARBA" id="ARBA00022741"/>
    </source>
</evidence>
<organism evidence="14 15">
    <name type="scientific">Lactiplantibacillus xiangfangensis</name>
    <dbReference type="NCBI Taxonomy" id="942150"/>
    <lineage>
        <taxon>Bacteria</taxon>
        <taxon>Bacillati</taxon>
        <taxon>Bacillota</taxon>
        <taxon>Bacilli</taxon>
        <taxon>Lactobacillales</taxon>
        <taxon>Lactobacillaceae</taxon>
        <taxon>Lactiplantibacillus</taxon>
    </lineage>
</organism>
<dbReference type="InterPro" id="IPR000600">
    <property type="entry name" value="ROK"/>
</dbReference>
<keyword evidence="6 14" id="KW-0418">Kinase</keyword>
<keyword evidence="10" id="KW-0119">Carbohydrate metabolism</keyword>
<evidence type="ECO:0000256" key="9">
    <source>
        <dbReference type="ARBA" id="ARBA00022842"/>
    </source>
</evidence>
<keyword evidence="4" id="KW-0479">Metal-binding</keyword>
<dbReference type="GO" id="GO:0046872">
    <property type="term" value="F:metal ion binding"/>
    <property type="evidence" value="ECO:0007669"/>
    <property type="project" value="UniProtKB-KW"/>
</dbReference>
<dbReference type="FunFam" id="3.30.420.40:FF:000153">
    <property type="entry name" value="Putative fructokinase"/>
    <property type="match status" value="1"/>
</dbReference>
<dbReference type="AlphaFoldDB" id="A0A0R2MK14"/>
<evidence type="ECO:0000256" key="12">
    <source>
        <dbReference type="ARBA" id="ARBA00048451"/>
    </source>
</evidence>
<evidence type="ECO:0000256" key="13">
    <source>
        <dbReference type="ARBA" id="ARBA00074653"/>
    </source>
</evidence>
<keyword evidence="15" id="KW-1185">Reference proteome</keyword>
<dbReference type="FunFam" id="3.30.420.40:FF:000136">
    <property type="entry name" value="Putative fructokinase"/>
    <property type="match status" value="1"/>
</dbReference>
<dbReference type="InterPro" id="IPR043129">
    <property type="entry name" value="ATPase_NBD"/>
</dbReference>
<dbReference type="RefSeq" id="WP_057705660.1">
    <property type="nucleotide sequence ID" value="NZ_JQCL01000029.1"/>
</dbReference>
<evidence type="ECO:0000256" key="11">
    <source>
        <dbReference type="ARBA" id="ARBA00038887"/>
    </source>
</evidence>
<evidence type="ECO:0000256" key="4">
    <source>
        <dbReference type="ARBA" id="ARBA00022723"/>
    </source>
</evidence>
<evidence type="ECO:0000313" key="14">
    <source>
        <dbReference type="EMBL" id="KRO14049.1"/>
    </source>
</evidence>
<evidence type="ECO:0000256" key="6">
    <source>
        <dbReference type="ARBA" id="ARBA00022777"/>
    </source>
</evidence>
<dbReference type="PANTHER" id="PTHR42742">
    <property type="entry name" value="TRANSCRIPTIONAL REPRESSOR MPRA"/>
    <property type="match status" value="1"/>
</dbReference>
<keyword evidence="9" id="KW-0460">Magnesium</keyword>
<dbReference type="Proteomes" id="UP000051783">
    <property type="component" value="Unassembled WGS sequence"/>
</dbReference>
<evidence type="ECO:0000256" key="3">
    <source>
        <dbReference type="ARBA" id="ARBA00022679"/>
    </source>
</evidence>
<protein>
    <recommendedName>
        <fullName evidence="13">Fructokinase</fullName>
        <ecNumber evidence="11">2.7.1.4</ecNumber>
    </recommendedName>
</protein>
<dbReference type="STRING" id="942150.IV64_GL001886"/>
<sequence>MRYGGIEAGGTKFVVAISDEHQRIIKQIRIDTEAPAVTMPKVVEFFQDNPVSAIGIGCFGPIDIDPQSLNYGYITETPKVGWRNFNFLNVLKQALNVPMYWTTDVNVAAWGEYCLGAGKSSQHLFYSTVGTGIGGGMINNNQFYQARSHPETGHIPVRRYYEDNYKGSCAVHGDCLEGLAAGPAIEARAGVKAKKIASDDDLWQQEAYYLAQACMTYTLLYAPEKIVLGGGVSNQAQLFPLIRKSFEHQLKNYVDVPPLEQYIVHAELGDQAGIVGALLLAEKVYNG</sequence>
<dbReference type="InterPro" id="IPR051804">
    <property type="entry name" value="Carb_Metab_Reg_Kinase/Isom"/>
</dbReference>
<keyword evidence="7" id="KW-0862">Zinc</keyword>
<proteinExistence type="inferred from homology"/>
<dbReference type="EC" id="2.7.1.4" evidence="11"/>
<comment type="similarity">
    <text evidence="2">Belongs to the ROK (NagC/XylR) family.</text>
</comment>
<dbReference type="Gene3D" id="3.30.420.40">
    <property type="match status" value="2"/>
</dbReference>
<keyword evidence="8" id="KW-0067">ATP-binding</keyword>
<evidence type="ECO:0000256" key="7">
    <source>
        <dbReference type="ARBA" id="ARBA00022833"/>
    </source>
</evidence>
<keyword evidence="3" id="KW-0808">Transferase</keyword>
<keyword evidence="5" id="KW-0547">Nucleotide-binding</keyword>
<dbReference type="PANTHER" id="PTHR42742:SF3">
    <property type="entry name" value="FRUCTOKINASE"/>
    <property type="match status" value="1"/>
</dbReference>
<gene>
    <name evidence="14" type="ORF">IV64_GL001886</name>
</gene>
<dbReference type="EMBL" id="JQCL01000029">
    <property type="protein sequence ID" value="KRO14049.1"/>
    <property type="molecule type" value="Genomic_DNA"/>
</dbReference>
<dbReference type="PATRIC" id="fig|942150.3.peg.1960"/>
<reference evidence="14 15" key="1">
    <citation type="journal article" date="2015" name="Genome Announc.">
        <title>Expanding the biotechnology potential of lactobacilli through comparative genomics of 213 strains and associated genera.</title>
        <authorList>
            <person name="Sun Z."/>
            <person name="Harris H.M."/>
            <person name="McCann A."/>
            <person name="Guo C."/>
            <person name="Argimon S."/>
            <person name="Zhang W."/>
            <person name="Yang X."/>
            <person name="Jeffery I.B."/>
            <person name="Cooney J.C."/>
            <person name="Kagawa T.F."/>
            <person name="Liu W."/>
            <person name="Song Y."/>
            <person name="Salvetti E."/>
            <person name="Wrobel A."/>
            <person name="Rasinkangas P."/>
            <person name="Parkhill J."/>
            <person name="Rea M.C."/>
            <person name="O'Sullivan O."/>
            <person name="Ritari J."/>
            <person name="Douillard F.P."/>
            <person name="Paul Ross R."/>
            <person name="Yang R."/>
            <person name="Briner A.E."/>
            <person name="Felis G.E."/>
            <person name="de Vos W.M."/>
            <person name="Barrangou R."/>
            <person name="Klaenhammer T.R."/>
            <person name="Caufield P.W."/>
            <person name="Cui Y."/>
            <person name="Zhang H."/>
            <person name="O'Toole P.W."/>
        </authorList>
    </citation>
    <scope>NUCLEOTIDE SEQUENCE [LARGE SCALE GENOMIC DNA]</scope>
    <source>
        <strain evidence="14 15">LMG 26013</strain>
    </source>
</reference>
<accession>A0A0R2MK14</accession>
<dbReference type="CDD" id="cd24067">
    <property type="entry name" value="ASKHA_NBD_ROK_BsFRK-like"/>
    <property type="match status" value="1"/>
</dbReference>
<dbReference type="GO" id="GO:0008865">
    <property type="term" value="F:fructokinase activity"/>
    <property type="evidence" value="ECO:0007669"/>
    <property type="project" value="UniProtKB-EC"/>
</dbReference>
<comment type="caution">
    <text evidence="14">The sequence shown here is derived from an EMBL/GenBank/DDBJ whole genome shotgun (WGS) entry which is preliminary data.</text>
</comment>
<comment type="catalytic activity">
    <reaction evidence="12">
        <text>D-fructose + ATP = D-fructose 6-phosphate + ADP + H(+)</text>
        <dbReference type="Rhea" id="RHEA:16125"/>
        <dbReference type="ChEBI" id="CHEBI:15378"/>
        <dbReference type="ChEBI" id="CHEBI:30616"/>
        <dbReference type="ChEBI" id="CHEBI:37721"/>
        <dbReference type="ChEBI" id="CHEBI:61527"/>
        <dbReference type="ChEBI" id="CHEBI:456216"/>
        <dbReference type="EC" id="2.7.1.4"/>
    </reaction>
</comment>
<evidence type="ECO:0000256" key="2">
    <source>
        <dbReference type="ARBA" id="ARBA00006479"/>
    </source>
</evidence>
<evidence type="ECO:0000256" key="10">
    <source>
        <dbReference type="ARBA" id="ARBA00023277"/>
    </source>
</evidence>
<evidence type="ECO:0000256" key="1">
    <source>
        <dbReference type="ARBA" id="ARBA00001946"/>
    </source>
</evidence>
<name>A0A0R2MK14_9LACO</name>